<accession>A0A934RTR4</accession>
<dbReference type="AlphaFoldDB" id="A0A934RTR4"/>
<protein>
    <submittedName>
        <fullName evidence="1">Uncharacterized protein</fullName>
    </submittedName>
</protein>
<dbReference type="RefSeq" id="WP_200355665.1">
    <property type="nucleotide sequence ID" value="NZ_JAENIL010000018.1"/>
</dbReference>
<sequence>MTSKEQLMGSVDFQIEVVPLGAGTKASVATKVPFSDIAGGITGYLEGLATVTVSCGKAIVVCGVSIISLQQQPTSPHLILSIKIKTIFGCEAESIEPAKHARDGARALSAFMGTKGWQRRDRNRDTRSFSILRMENIATKLTNKGNQSPKIIAGDFDAPRSQN</sequence>
<evidence type="ECO:0000313" key="2">
    <source>
        <dbReference type="Proteomes" id="UP000617628"/>
    </source>
</evidence>
<evidence type="ECO:0000313" key="1">
    <source>
        <dbReference type="EMBL" id="MBK1877450.1"/>
    </source>
</evidence>
<name>A0A934RTR4_9BACT</name>
<dbReference type="Proteomes" id="UP000617628">
    <property type="component" value="Unassembled WGS sequence"/>
</dbReference>
<organism evidence="1 2">
    <name type="scientific">Pelagicoccus mobilis</name>
    <dbReference type="NCBI Taxonomy" id="415221"/>
    <lineage>
        <taxon>Bacteria</taxon>
        <taxon>Pseudomonadati</taxon>
        <taxon>Verrucomicrobiota</taxon>
        <taxon>Opitutia</taxon>
        <taxon>Puniceicoccales</taxon>
        <taxon>Pelagicoccaceae</taxon>
        <taxon>Pelagicoccus</taxon>
    </lineage>
</organism>
<reference evidence="1" key="1">
    <citation type="submission" date="2021-01" db="EMBL/GenBank/DDBJ databases">
        <title>Modified the classification status of verrucomicrobia.</title>
        <authorList>
            <person name="Feng X."/>
        </authorList>
    </citation>
    <scope>NUCLEOTIDE SEQUENCE</scope>
    <source>
        <strain evidence="1">KCTC 13126</strain>
    </source>
</reference>
<comment type="caution">
    <text evidence="1">The sequence shown here is derived from an EMBL/GenBank/DDBJ whole genome shotgun (WGS) entry which is preliminary data.</text>
</comment>
<dbReference type="EMBL" id="JAENIL010000018">
    <property type="protein sequence ID" value="MBK1877450.1"/>
    <property type="molecule type" value="Genomic_DNA"/>
</dbReference>
<keyword evidence="2" id="KW-1185">Reference proteome</keyword>
<gene>
    <name evidence="1" type="ORF">JIN87_11275</name>
</gene>
<proteinExistence type="predicted"/>